<evidence type="ECO:0000256" key="6">
    <source>
        <dbReference type="ARBA" id="ARBA00023316"/>
    </source>
</evidence>
<evidence type="ECO:0000256" key="1">
    <source>
        <dbReference type="ARBA" id="ARBA00022475"/>
    </source>
</evidence>
<evidence type="ECO:0000256" key="5">
    <source>
        <dbReference type="ARBA" id="ARBA00023239"/>
    </source>
</evidence>
<organism evidence="8 9">
    <name type="scientific">Spiribacter salinus</name>
    <dbReference type="NCBI Taxonomy" id="1335746"/>
    <lineage>
        <taxon>Bacteria</taxon>
        <taxon>Pseudomonadati</taxon>
        <taxon>Pseudomonadota</taxon>
        <taxon>Gammaproteobacteria</taxon>
        <taxon>Chromatiales</taxon>
        <taxon>Ectothiorhodospiraceae</taxon>
        <taxon>Spiribacter</taxon>
    </lineage>
</organism>
<keyword evidence="1 7" id="KW-1003">Cell membrane</keyword>
<keyword evidence="2 7" id="KW-0812">Transmembrane</keyword>
<keyword evidence="4 7" id="KW-0472">Membrane</keyword>
<dbReference type="EMBL" id="VIFK01000033">
    <property type="protein sequence ID" value="TQE99909.1"/>
    <property type="molecule type" value="Genomic_DNA"/>
</dbReference>
<evidence type="ECO:0000256" key="3">
    <source>
        <dbReference type="ARBA" id="ARBA00022989"/>
    </source>
</evidence>
<dbReference type="InterPro" id="IPR003770">
    <property type="entry name" value="MLTG-like"/>
</dbReference>
<dbReference type="GO" id="GO:0071555">
    <property type="term" value="P:cell wall organization"/>
    <property type="evidence" value="ECO:0007669"/>
    <property type="project" value="UniProtKB-KW"/>
</dbReference>
<dbReference type="CDD" id="cd08010">
    <property type="entry name" value="MltG_like"/>
    <property type="match status" value="1"/>
</dbReference>
<dbReference type="GO" id="GO:0009252">
    <property type="term" value="P:peptidoglycan biosynthetic process"/>
    <property type="evidence" value="ECO:0007669"/>
    <property type="project" value="UniProtKB-UniRule"/>
</dbReference>
<keyword evidence="7" id="KW-0997">Cell inner membrane</keyword>
<dbReference type="GO" id="GO:0005886">
    <property type="term" value="C:plasma membrane"/>
    <property type="evidence" value="ECO:0007669"/>
    <property type="project" value="UniProtKB-UniRule"/>
</dbReference>
<dbReference type="EC" id="4.2.2.29" evidence="7"/>
<accession>A0A540VT25</accession>
<dbReference type="NCBIfam" id="TIGR00247">
    <property type="entry name" value="endolytic transglycosylase MltG"/>
    <property type="match status" value="1"/>
</dbReference>
<comment type="function">
    <text evidence="7">Functions as a peptidoglycan terminase that cleaves nascent peptidoglycan strands endolytically to terminate their elongation.</text>
</comment>
<evidence type="ECO:0000256" key="2">
    <source>
        <dbReference type="ARBA" id="ARBA00022692"/>
    </source>
</evidence>
<keyword evidence="6 7" id="KW-0961">Cell wall biogenesis/degradation</keyword>
<dbReference type="Pfam" id="PF02618">
    <property type="entry name" value="YceG"/>
    <property type="match status" value="1"/>
</dbReference>
<comment type="similarity">
    <text evidence="7">Belongs to the transglycosylase MltG family.</text>
</comment>
<evidence type="ECO:0000256" key="7">
    <source>
        <dbReference type="HAMAP-Rule" id="MF_02065"/>
    </source>
</evidence>
<feature type="site" description="Important for catalytic activity" evidence="7">
    <location>
        <position position="225"/>
    </location>
</feature>
<reference evidence="8 9" key="1">
    <citation type="submission" date="2019-06" db="EMBL/GenBank/DDBJ databases">
        <title>Metagenome assembled Genome of Spiribacter salinus SL48-SHIP from the microbial mat of Salt Lake 48 (Novosibirsk region, Russia).</title>
        <authorList>
            <person name="Shipova A."/>
            <person name="Rozanov A.S."/>
            <person name="Bryanskaya A.V."/>
            <person name="Peltek S.E."/>
        </authorList>
    </citation>
    <scope>NUCLEOTIDE SEQUENCE [LARGE SCALE GENOMIC DNA]</scope>
    <source>
        <strain evidence="8">SL48-SHIP-2</strain>
    </source>
</reference>
<dbReference type="Proteomes" id="UP000315400">
    <property type="component" value="Unassembled WGS sequence"/>
</dbReference>
<keyword evidence="3 7" id="KW-1133">Transmembrane helix</keyword>
<dbReference type="AlphaFoldDB" id="A0A540VT25"/>
<gene>
    <name evidence="7 8" type="primary">mltG</name>
    <name evidence="8" type="ORF">FKY71_06210</name>
</gene>
<comment type="caution">
    <text evidence="8">The sequence shown here is derived from an EMBL/GenBank/DDBJ whole genome shotgun (WGS) entry which is preliminary data.</text>
</comment>
<dbReference type="PANTHER" id="PTHR30518:SF2">
    <property type="entry name" value="ENDOLYTIC MUREIN TRANSGLYCOSYLASE"/>
    <property type="match status" value="1"/>
</dbReference>
<evidence type="ECO:0000313" key="8">
    <source>
        <dbReference type="EMBL" id="TQE99909.1"/>
    </source>
</evidence>
<evidence type="ECO:0000256" key="4">
    <source>
        <dbReference type="ARBA" id="ARBA00023136"/>
    </source>
</evidence>
<dbReference type="GO" id="GO:0008932">
    <property type="term" value="F:lytic endotransglycosylase activity"/>
    <property type="evidence" value="ECO:0007669"/>
    <property type="project" value="UniProtKB-UniRule"/>
</dbReference>
<protein>
    <recommendedName>
        <fullName evidence="7">Endolytic murein transglycosylase</fullName>
        <ecNumber evidence="7">4.2.2.29</ecNumber>
    </recommendedName>
    <alternativeName>
        <fullName evidence="7">Peptidoglycan lytic transglycosylase</fullName>
    </alternativeName>
    <alternativeName>
        <fullName evidence="7">Peptidoglycan polymerization terminase</fullName>
    </alternativeName>
</protein>
<name>A0A540VT25_9GAMM</name>
<dbReference type="PANTHER" id="PTHR30518">
    <property type="entry name" value="ENDOLYTIC MUREIN TRANSGLYCOSYLASE"/>
    <property type="match status" value="1"/>
</dbReference>
<keyword evidence="5 7" id="KW-0456">Lyase</keyword>
<proteinExistence type="inferred from homology"/>
<comment type="catalytic activity">
    <reaction evidence="7">
        <text>a peptidoglycan chain = a peptidoglycan chain with N-acetyl-1,6-anhydromuramyl-[peptide] at the reducing end + a peptidoglycan chain with N-acetylglucosamine at the non-reducing end.</text>
        <dbReference type="EC" id="4.2.2.29"/>
    </reaction>
</comment>
<dbReference type="Gene3D" id="3.30.1490.480">
    <property type="entry name" value="Endolytic murein transglycosylase"/>
    <property type="match status" value="1"/>
</dbReference>
<dbReference type="STRING" id="1260251.SPISAL_04045"/>
<dbReference type="HAMAP" id="MF_02065">
    <property type="entry name" value="MltG"/>
    <property type="match status" value="1"/>
</dbReference>
<sequence length="345" mass="38409">MRRQILTWGGLVAAGLVIAGGLWLGQGLIAVERSAMVEETAESRDIMPFVVRPGESFREVADRLQDRGLLHHPLHLRIYARWQSIADQIQPGEYALEPGLSAGALIRRMARGRVVQHELTIIEGWRFQTLWQALRAHPAVTPTLPADAEASAIMSAIDRGDIAPEGQFLPETYRFPRGTRDVDILRRANRDLEATLRQAWAERAPGLPLDNAQEALILASIIEKETGVPEERRTIAGVFTRRLEKGMRLQTDPTVIYGLGEGFDGDIRHEDLRRDTPFNTYTRHGLPPTPIALPGAASIRAAVDPAEGDALYFVSRGDGSHYFSATYEEHNQAVRRYQLGLEDDS</sequence>
<evidence type="ECO:0000313" key="9">
    <source>
        <dbReference type="Proteomes" id="UP000315400"/>
    </source>
</evidence>
<dbReference type="Gene3D" id="3.30.160.60">
    <property type="entry name" value="Classic Zinc Finger"/>
    <property type="match status" value="1"/>
</dbReference>